<proteinExistence type="predicted"/>
<gene>
    <name evidence="1" type="ORF">DHW29_06435</name>
</gene>
<reference evidence="1 2" key="1">
    <citation type="journal article" date="2018" name="Nat. Biotechnol.">
        <title>A standardized bacterial taxonomy based on genome phylogeny substantially revises the tree of life.</title>
        <authorList>
            <person name="Parks D.H."/>
            <person name="Chuvochina M."/>
            <person name="Waite D.W."/>
            <person name="Rinke C."/>
            <person name="Skarshewski A."/>
            <person name="Chaumeil P.A."/>
            <person name="Hugenholtz P."/>
        </authorList>
    </citation>
    <scope>NUCLEOTIDE SEQUENCE [LARGE SCALE GENOMIC DNA]</scope>
    <source>
        <strain evidence="1">UBA9669</strain>
    </source>
</reference>
<sequence>MKTDEIRSIVFSYKIKKQETNAILKKFFSKKGANIYFFTINFPIKTVNAYVSHFNFIKIINLHHFYFAIIFKLDHNIHIREENYKCAAIQKS</sequence>
<dbReference type="EMBL" id="DPVE01000116">
    <property type="protein sequence ID" value="HCK29851.1"/>
    <property type="molecule type" value="Genomic_DNA"/>
</dbReference>
<dbReference type="Proteomes" id="UP000263596">
    <property type="component" value="Unassembled WGS sequence"/>
</dbReference>
<comment type="caution">
    <text evidence="1">The sequence shown here is derived from an EMBL/GenBank/DDBJ whole genome shotgun (WGS) entry which is preliminary data.</text>
</comment>
<dbReference type="AlphaFoldDB" id="A0A2N6VFA9"/>
<protein>
    <submittedName>
        <fullName evidence="1">Uncharacterized protein</fullName>
    </submittedName>
</protein>
<organism evidence="1 2">
    <name type="scientific">Acinetobacter ursingii</name>
    <dbReference type="NCBI Taxonomy" id="108980"/>
    <lineage>
        <taxon>Bacteria</taxon>
        <taxon>Pseudomonadati</taxon>
        <taxon>Pseudomonadota</taxon>
        <taxon>Gammaproteobacteria</taxon>
        <taxon>Moraxellales</taxon>
        <taxon>Moraxellaceae</taxon>
        <taxon>Acinetobacter</taxon>
    </lineage>
</organism>
<evidence type="ECO:0000313" key="1">
    <source>
        <dbReference type="EMBL" id="HCK29851.1"/>
    </source>
</evidence>
<evidence type="ECO:0000313" key="2">
    <source>
        <dbReference type="Proteomes" id="UP000263596"/>
    </source>
</evidence>
<name>A0A2N6VFA9_9GAMM</name>
<accession>A0A2N6VFA9</accession>